<dbReference type="EMBL" id="AWQU01000081">
    <property type="protein sequence ID" value="KFB07476.1"/>
    <property type="molecule type" value="Genomic_DNA"/>
</dbReference>
<comment type="subcellular location">
    <subcellularLocation>
        <location evidence="1">Cell membrane</location>
    </subcellularLocation>
</comment>
<dbReference type="InterPro" id="IPR050095">
    <property type="entry name" value="ECF_ABC_transporter_ATP-bd"/>
</dbReference>
<dbReference type="PROSITE" id="PS50893">
    <property type="entry name" value="ABC_TRANSPORTER_2"/>
    <property type="match status" value="1"/>
</dbReference>
<dbReference type="SUPFAM" id="SSF52540">
    <property type="entry name" value="P-loop containing nucleoside triphosphate hydrolases"/>
    <property type="match status" value="1"/>
</dbReference>
<evidence type="ECO:0000256" key="7">
    <source>
        <dbReference type="ARBA" id="ARBA00022967"/>
    </source>
</evidence>
<comment type="similarity">
    <text evidence="2">Belongs to the ABC transporter superfamily.</text>
</comment>
<dbReference type="GO" id="GO:0005524">
    <property type="term" value="F:ATP binding"/>
    <property type="evidence" value="ECO:0007669"/>
    <property type="project" value="UniProtKB-KW"/>
</dbReference>
<evidence type="ECO:0000256" key="8">
    <source>
        <dbReference type="ARBA" id="ARBA00023136"/>
    </source>
</evidence>
<evidence type="ECO:0000259" key="9">
    <source>
        <dbReference type="PROSITE" id="PS50893"/>
    </source>
</evidence>
<dbReference type="RefSeq" id="WP_004025356.1">
    <property type="nucleotide sequence ID" value="NZ_AWQU01000081.1"/>
</dbReference>
<evidence type="ECO:0000256" key="4">
    <source>
        <dbReference type="ARBA" id="ARBA00022475"/>
    </source>
</evidence>
<evidence type="ECO:0000313" key="11">
    <source>
        <dbReference type="Proteomes" id="UP000028523"/>
    </source>
</evidence>
<dbReference type="InterPro" id="IPR027417">
    <property type="entry name" value="P-loop_NTPase"/>
</dbReference>
<keyword evidence="8" id="KW-0472">Membrane</keyword>
<evidence type="ECO:0000256" key="5">
    <source>
        <dbReference type="ARBA" id="ARBA00022741"/>
    </source>
</evidence>
<dbReference type="SMART" id="SM00382">
    <property type="entry name" value="AAA"/>
    <property type="match status" value="1"/>
</dbReference>
<dbReference type="PANTHER" id="PTHR43553:SF24">
    <property type="entry name" value="ENERGY-COUPLING FACTOR TRANSPORTER ATP-BINDING PROTEIN ECFA1"/>
    <property type="match status" value="1"/>
</dbReference>
<dbReference type="GeneID" id="96867177"/>
<dbReference type="InterPro" id="IPR003439">
    <property type="entry name" value="ABC_transporter-like_ATP-bd"/>
</dbReference>
<feature type="domain" description="ABC transporter" evidence="9">
    <location>
        <begin position="16"/>
        <end position="251"/>
    </location>
</feature>
<dbReference type="FunFam" id="3.40.50.300:FF:000224">
    <property type="entry name" value="Energy-coupling factor transporter ATP-binding protein EcfA"/>
    <property type="match status" value="1"/>
</dbReference>
<evidence type="ECO:0000256" key="2">
    <source>
        <dbReference type="ARBA" id="ARBA00005417"/>
    </source>
</evidence>
<dbReference type="GO" id="GO:0043190">
    <property type="term" value="C:ATP-binding cassette (ABC) transporter complex"/>
    <property type="evidence" value="ECO:0007669"/>
    <property type="project" value="TreeGrafter"/>
</dbReference>
<dbReference type="NCBIfam" id="TIGR04520">
    <property type="entry name" value="ECF_ATPase_1"/>
    <property type="match status" value="1"/>
</dbReference>
<accession>A0A084U3E0</accession>
<name>A0A084U3E0_MALIO</name>
<keyword evidence="6 10" id="KW-0067">ATP-binding</keyword>
<comment type="caution">
    <text evidence="10">The sequence shown here is derived from an EMBL/GenBank/DDBJ whole genome shotgun (WGS) entry which is preliminary data.</text>
</comment>
<keyword evidence="7" id="KW-1278">Translocase</keyword>
<dbReference type="InterPro" id="IPR030947">
    <property type="entry name" value="EcfA_1"/>
</dbReference>
<sequence>MDNKNHNSQNEKEVAVEFNNINFSYNLDPNLLNLKNINFKIFENEYVCIIGHNGSGKSTISKVLTNILKPLSGEIKIFGTPINYYNNKFLRDNVGIIFQNPDSQFIGLTTEDDIAFGLENKKIDPLEMRNIINEVAKTIDITHLLDKDSVSLSGGQKQRVAIASVLAMNPRIMIFDESTSMLDPRGKKELKQIMLDLKRDANKTIISITHDMDEVLNADKVIVLEKGEIKMIGKPNEIFVDEVSLKRMSLDFPFLIKLSKQLKDKNVLSKITINLKELVDEVCKK</sequence>
<keyword evidence="5" id="KW-0547">Nucleotide-binding</keyword>
<dbReference type="CDD" id="cd03225">
    <property type="entry name" value="ABC_cobalt_CbiO_domain1"/>
    <property type="match status" value="1"/>
</dbReference>
<evidence type="ECO:0000256" key="6">
    <source>
        <dbReference type="ARBA" id="ARBA00022840"/>
    </source>
</evidence>
<dbReference type="PROSITE" id="PS00211">
    <property type="entry name" value="ABC_TRANSPORTER_1"/>
    <property type="match status" value="1"/>
</dbReference>
<dbReference type="GO" id="GO:0042626">
    <property type="term" value="F:ATPase-coupled transmembrane transporter activity"/>
    <property type="evidence" value="ECO:0007669"/>
    <property type="project" value="TreeGrafter"/>
</dbReference>
<keyword evidence="4" id="KW-1003">Cell membrane</keyword>
<dbReference type="InterPro" id="IPR017871">
    <property type="entry name" value="ABC_transporter-like_CS"/>
</dbReference>
<dbReference type="PANTHER" id="PTHR43553">
    <property type="entry name" value="HEAVY METAL TRANSPORTER"/>
    <property type="match status" value="1"/>
</dbReference>
<reference evidence="10 11" key="1">
    <citation type="journal article" date="2014" name="PLoS ONE">
        <title>Reduction of Hydrogen Peroxide Accumulation and Toxicity by a Catalase from Mycoplasma iowae.</title>
        <authorList>
            <person name="Pritchard R.E."/>
            <person name="Prassinos A.J."/>
            <person name="Osborne J.D."/>
            <person name="Raviv Z."/>
            <person name="Balish M.F."/>
        </authorList>
    </citation>
    <scope>NUCLEOTIDE SEQUENCE [LARGE SCALE GENOMIC DNA]</scope>
    <source>
        <strain evidence="10 11">DK-CPA</strain>
    </source>
</reference>
<dbReference type="Proteomes" id="UP000028523">
    <property type="component" value="Unassembled WGS sequence"/>
</dbReference>
<proteinExistence type="inferred from homology"/>
<gene>
    <name evidence="10" type="primary">cbiO1</name>
    <name evidence="10" type="ORF">P271_314</name>
</gene>
<evidence type="ECO:0000256" key="1">
    <source>
        <dbReference type="ARBA" id="ARBA00004236"/>
    </source>
</evidence>
<keyword evidence="3" id="KW-0813">Transport</keyword>
<dbReference type="InterPro" id="IPR015856">
    <property type="entry name" value="ABC_transpr_CbiO/EcfA_su"/>
</dbReference>
<dbReference type="Gene3D" id="3.40.50.300">
    <property type="entry name" value="P-loop containing nucleotide triphosphate hydrolases"/>
    <property type="match status" value="1"/>
</dbReference>
<evidence type="ECO:0000256" key="3">
    <source>
        <dbReference type="ARBA" id="ARBA00022448"/>
    </source>
</evidence>
<dbReference type="GO" id="GO:0016887">
    <property type="term" value="F:ATP hydrolysis activity"/>
    <property type="evidence" value="ECO:0007669"/>
    <property type="project" value="InterPro"/>
</dbReference>
<organism evidence="10 11">
    <name type="scientific">Malacoplasma iowae DK-CPA</name>
    <dbReference type="NCBI Taxonomy" id="1394179"/>
    <lineage>
        <taxon>Bacteria</taxon>
        <taxon>Bacillati</taxon>
        <taxon>Mycoplasmatota</taxon>
        <taxon>Mycoplasmoidales</taxon>
        <taxon>Mycoplasmoidaceae</taxon>
        <taxon>Malacoplasma</taxon>
    </lineage>
</organism>
<dbReference type="Pfam" id="PF00005">
    <property type="entry name" value="ABC_tran"/>
    <property type="match status" value="1"/>
</dbReference>
<dbReference type="AlphaFoldDB" id="A0A084U3E0"/>
<dbReference type="InterPro" id="IPR003593">
    <property type="entry name" value="AAA+_ATPase"/>
</dbReference>
<dbReference type="NCBIfam" id="NF010167">
    <property type="entry name" value="PRK13648.1"/>
    <property type="match status" value="1"/>
</dbReference>
<evidence type="ECO:0000313" key="10">
    <source>
        <dbReference type="EMBL" id="KFB07476.1"/>
    </source>
</evidence>
<protein>
    <submittedName>
        <fullName evidence="10">ABC cobalt transporter ATP-binding subunit</fullName>
    </submittedName>
</protein>
<keyword evidence="11" id="KW-1185">Reference proteome</keyword>